<evidence type="ECO:0000256" key="1">
    <source>
        <dbReference type="PROSITE-ProRule" id="PRU00244"/>
    </source>
</evidence>
<dbReference type="PANTHER" id="PTHR44757">
    <property type="entry name" value="DIGUANYLATE CYCLASE DGCP"/>
    <property type="match status" value="1"/>
</dbReference>
<dbReference type="InterPro" id="IPR043128">
    <property type="entry name" value="Rev_trsase/Diguanyl_cyclase"/>
</dbReference>
<feature type="transmembrane region" description="Helical" evidence="1">
    <location>
        <begin position="16"/>
        <end position="36"/>
    </location>
</feature>
<dbReference type="Gene3D" id="3.20.20.450">
    <property type="entry name" value="EAL domain"/>
    <property type="match status" value="1"/>
</dbReference>
<proteinExistence type="predicted"/>
<comment type="caution">
    <text evidence="5">The sequence shown here is derived from an EMBL/GenBank/DDBJ whole genome shotgun (WGS) entry which is preliminary data.</text>
</comment>
<feature type="transmembrane region" description="Helical" evidence="1">
    <location>
        <begin position="48"/>
        <end position="73"/>
    </location>
</feature>
<dbReference type="CDD" id="cd01949">
    <property type="entry name" value="GGDEF"/>
    <property type="match status" value="1"/>
</dbReference>
<dbReference type="SMART" id="SM00052">
    <property type="entry name" value="EAL"/>
    <property type="match status" value="1"/>
</dbReference>
<dbReference type="PROSITE" id="PS50887">
    <property type="entry name" value="GGDEF"/>
    <property type="match status" value="1"/>
</dbReference>
<dbReference type="Proteomes" id="UP000519897">
    <property type="component" value="Unassembled WGS sequence"/>
</dbReference>
<evidence type="ECO:0000313" key="5">
    <source>
        <dbReference type="EMBL" id="MBB4141673.1"/>
    </source>
</evidence>
<dbReference type="NCBIfam" id="TIGR00254">
    <property type="entry name" value="GGDEF"/>
    <property type="match status" value="1"/>
</dbReference>
<evidence type="ECO:0000259" key="2">
    <source>
        <dbReference type="PROSITE" id="PS50883"/>
    </source>
</evidence>
<feature type="domain" description="EAL" evidence="2">
    <location>
        <begin position="428"/>
        <end position="678"/>
    </location>
</feature>
<dbReference type="InterPro" id="IPR000160">
    <property type="entry name" value="GGDEF_dom"/>
</dbReference>
<dbReference type="PANTHER" id="PTHR44757:SF2">
    <property type="entry name" value="BIOFILM ARCHITECTURE MAINTENANCE PROTEIN MBAA"/>
    <property type="match status" value="1"/>
</dbReference>
<feature type="transmembrane region" description="Helical" evidence="1">
    <location>
        <begin position="213"/>
        <end position="238"/>
    </location>
</feature>
<dbReference type="Pfam" id="PF03707">
    <property type="entry name" value="MHYT"/>
    <property type="match status" value="2"/>
</dbReference>
<name>A0A7W6PNP6_9HYPH</name>
<dbReference type="InterPro" id="IPR029787">
    <property type="entry name" value="Nucleotide_cyclase"/>
</dbReference>
<dbReference type="EMBL" id="JACIEC010000001">
    <property type="protein sequence ID" value="MBB4141673.1"/>
    <property type="molecule type" value="Genomic_DNA"/>
</dbReference>
<feature type="transmembrane region" description="Helical" evidence="1">
    <location>
        <begin position="179"/>
        <end position="201"/>
    </location>
</feature>
<dbReference type="Pfam" id="PF00990">
    <property type="entry name" value="GGDEF"/>
    <property type="match status" value="1"/>
</dbReference>
<dbReference type="InterPro" id="IPR052155">
    <property type="entry name" value="Biofilm_reg_signaling"/>
</dbReference>
<reference evidence="5 6" key="1">
    <citation type="submission" date="2020-08" db="EMBL/GenBank/DDBJ databases">
        <title>Genomic Encyclopedia of Type Strains, Phase IV (KMG-IV): sequencing the most valuable type-strain genomes for metagenomic binning, comparative biology and taxonomic classification.</title>
        <authorList>
            <person name="Goeker M."/>
        </authorList>
    </citation>
    <scope>NUCLEOTIDE SEQUENCE [LARGE SCALE GENOMIC DNA]</scope>
    <source>
        <strain evidence="5 6">DSM 29514</strain>
    </source>
</reference>
<dbReference type="SUPFAM" id="SSF141868">
    <property type="entry name" value="EAL domain-like"/>
    <property type="match status" value="1"/>
</dbReference>
<dbReference type="RefSeq" id="WP_165135250.1">
    <property type="nucleotide sequence ID" value="NZ_CP049250.1"/>
</dbReference>
<feature type="transmembrane region" description="Helical" evidence="1">
    <location>
        <begin position="147"/>
        <end position="167"/>
    </location>
</feature>
<dbReference type="SMART" id="SM00267">
    <property type="entry name" value="GGDEF"/>
    <property type="match status" value="1"/>
</dbReference>
<keyword evidence="1" id="KW-0812">Transmembrane</keyword>
<evidence type="ECO:0000259" key="3">
    <source>
        <dbReference type="PROSITE" id="PS50887"/>
    </source>
</evidence>
<gene>
    <name evidence="5" type="ORF">GGQ72_000172</name>
</gene>
<keyword evidence="6" id="KW-1185">Reference proteome</keyword>
<dbReference type="PROSITE" id="PS50883">
    <property type="entry name" value="EAL"/>
    <property type="match status" value="1"/>
</dbReference>
<sequence length="690" mass="74950">MLYVISCLIQDHDLRYVAAAALVCIFGSYLGMRLFARSFKASSRSERLVWVLLTGFVSGCAIWTTHFLAMLGYLPGVAAGYQPDLTLLSLFLAIAGCVSGFGIAAASGRSALGEAGGAVIGLGIASMHYTGMAAYDVPGSIIWDDRYVVASVVLGAFFGAVAVNRIIRPVTRFCRYGGTLAMVLAIVTTHFTAMAAVQLVLEPMAALSGSAVSSMLLGFSVLSVMMILMGLAAATYVLDLQTTQAAVARYRHLSLHDALTGLPNRAAFHEQLSKIESRPVVPGHRVAVLSFDLNRFKEINDVHGHSAGDAVLQVIGQRLRSVMGFEEFIARIGGDEFVVISQKAFGRHDASSLANRLLVQINQPVDWKENRFSVSSSVGIAFFEPGDEKNLMDTVVAQADVAMYRAKALGPNNVCFYDPSMDAAVRERNALAMDLRHAVANEQLEVFYQAQHDTVSGDLVGFEALLRWNHPVRGSISPAEFIPIAERSGLIVEIGAWVLQHACMEAARWQQPYGIAVNVAVQQLSDPHFPLKVAMVLEKTGLSPHRLELEITESGLIEEQERALIIIRQLKDLGVKIAMDDYGTGYSSLSTLMSFPFDKIKIDRSFVDRVSHDRLAAAIVRSTVILAHSLNIPVLAEGVETAEHVDFLRREGCEQMQGFFFGKPVPHSGIDGLVNPVEEYADVDALPHVA</sequence>
<evidence type="ECO:0000313" key="6">
    <source>
        <dbReference type="Proteomes" id="UP000519897"/>
    </source>
</evidence>
<dbReference type="CDD" id="cd01948">
    <property type="entry name" value="EAL"/>
    <property type="match status" value="1"/>
</dbReference>
<dbReference type="AlphaFoldDB" id="A0A7W6PNP6"/>
<feature type="transmembrane region" description="Helical" evidence="1">
    <location>
        <begin position="118"/>
        <end position="135"/>
    </location>
</feature>
<protein>
    <submittedName>
        <fullName evidence="5">Diguanylate cyclase (GGDEF)-like protein</fullName>
    </submittedName>
</protein>
<dbReference type="SUPFAM" id="SSF55073">
    <property type="entry name" value="Nucleotide cyclase"/>
    <property type="match status" value="1"/>
</dbReference>
<feature type="domain" description="GGDEF" evidence="3">
    <location>
        <begin position="284"/>
        <end position="419"/>
    </location>
</feature>
<dbReference type="InterPro" id="IPR035919">
    <property type="entry name" value="EAL_sf"/>
</dbReference>
<dbReference type="PROSITE" id="PS50924">
    <property type="entry name" value="MHYT"/>
    <property type="match status" value="1"/>
</dbReference>
<dbReference type="InterPro" id="IPR005330">
    <property type="entry name" value="MHYT_dom"/>
</dbReference>
<dbReference type="Gene3D" id="3.30.70.270">
    <property type="match status" value="1"/>
</dbReference>
<dbReference type="GO" id="GO:0016020">
    <property type="term" value="C:membrane"/>
    <property type="evidence" value="ECO:0007669"/>
    <property type="project" value="UniProtKB-UniRule"/>
</dbReference>
<dbReference type="Pfam" id="PF00563">
    <property type="entry name" value="EAL"/>
    <property type="match status" value="1"/>
</dbReference>
<dbReference type="InterPro" id="IPR001633">
    <property type="entry name" value="EAL_dom"/>
</dbReference>
<organism evidence="5 6">
    <name type="scientific">Rhizobium rhizoryzae</name>
    <dbReference type="NCBI Taxonomy" id="451876"/>
    <lineage>
        <taxon>Bacteria</taxon>
        <taxon>Pseudomonadati</taxon>
        <taxon>Pseudomonadota</taxon>
        <taxon>Alphaproteobacteria</taxon>
        <taxon>Hyphomicrobiales</taxon>
        <taxon>Rhizobiaceae</taxon>
        <taxon>Rhizobium/Agrobacterium group</taxon>
        <taxon>Rhizobium</taxon>
    </lineage>
</organism>
<evidence type="ECO:0000259" key="4">
    <source>
        <dbReference type="PROSITE" id="PS50924"/>
    </source>
</evidence>
<feature type="transmembrane region" description="Helical" evidence="1">
    <location>
        <begin position="85"/>
        <end position="106"/>
    </location>
</feature>
<accession>A0A7W6PNP6</accession>
<keyword evidence="1" id="KW-0472">Membrane</keyword>
<feature type="domain" description="MHYT" evidence="4">
    <location>
        <begin position="12"/>
        <end position="200"/>
    </location>
</feature>
<keyword evidence="1" id="KW-1133">Transmembrane helix</keyword>